<dbReference type="Pfam" id="PF00501">
    <property type="entry name" value="AMP-binding"/>
    <property type="match status" value="1"/>
</dbReference>
<dbReference type="InterPro" id="IPR020845">
    <property type="entry name" value="AMP-binding_CS"/>
</dbReference>
<dbReference type="PANTHER" id="PTHR44845">
    <property type="entry name" value="CARRIER DOMAIN-CONTAINING PROTEIN"/>
    <property type="match status" value="1"/>
</dbReference>
<dbReference type="Proteomes" id="UP001595755">
    <property type="component" value="Unassembled WGS sequence"/>
</dbReference>
<dbReference type="PROSITE" id="PS00455">
    <property type="entry name" value="AMP_BINDING"/>
    <property type="match status" value="1"/>
</dbReference>
<dbReference type="RefSeq" id="WP_378127061.1">
    <property type="nucleotide sequence ID" value="NZ_JBHSED010000032.1"/>
</dbReference>
<reference evidence="5" key="1">
    <citation type="journal article" date="2019" name="Int. J. Syst. Evol. Microbiol.">
        <title>The Global Catalogue of Microorganisms (GCM) 10K type strain sequencing project: providing services to taxonomists for standard genome sequencing and annotation.</title>
        <authorList>
            <consortium name="The Broad Institute Genomics Platform"/>
            <consortium name="The Broad Institute Genome Sequencing Center for Infectious Disease"/>
            <person name="Wu L."/>
            <person name="Ma J."/>
        </authorList>
    </citation>
    <scope>NUCLEOTIDE SEQUENCE [LARGE SCALE GENOMIC DNA]</scope>
    <source>
        <strain evidence="5">CGMCC 4.1641</strain>
    </source>
</reference>
<evidence type="ECO:0000313" key="5">
    <source>
        <dbReference type="Proteomes" id="UP001595755"/>
    </source>
</evidence>
<dbReference type="SUPFAM" id="SSF56801">
    <property type="entry name" value="Acetyl-CoA synthetase-like"/>
    <property type="match status" value="1"/>
</dbReference>
<name>A0ABV8SEI5_9BACL</name>
<comment type="caution">
    <text evidence="4">The sequence shown here is derived from an EMBL/GenBank/DDBJ whole genome shotgun (WGS) entry which is preliminary data.</text>
</comment>
<evidence type="ECO:0000256" key="1">
    <source>
        <dbReference type="ARBA" id="ARBA00022450"/>
    </source>
</evidence>
<dbReference type="Gene3D" id="3.40.50.980">
    <property type="match status" value="2"/>
</dbReference>
<evidence type="ECO:0000313" key="4">
    <source>
        <dbReference type="EMBL" id="MFC4304784.1"/>
    </source>
</evidence>
<protein>
    <submittedName>
        <fullName evidence="4">AMP-binding protein</fullName>
    </submittedName>
</protein>
<dbReference type="EMBL" id="JBHSED010000032">
    <property type="protein sequence ID" value="MFC4304784.1"/>
    <property type="molecule type" value="Genomic_DNA"/>
</dbReference>
<keyword evidence="5" id="KW-1185">Reference proteome</keyword>
<sequence>LRSGEPVGLMAERSPAMLAGLLGIVKAGGAYVPLPPDFPADRLRYMADNAAMRIVCAQAFWLDAAAQACPSAARVDLDSVLADACDGTETSPEVAISPEQNAYILYTSGSTGRPKGVMIRHRSVVNRIHWMQRTYALGERDVILQKTPYSFDVSVWELFWWMLSGSSVSFLAPGAEKDPGQLLEAIQAGGITTMHFVPSMLAAFLEAAQAEKPERLREKLGTLRYVFASGEALHKAHVDRFYGLLRGAGLKEAKLINLYGPTEATVDVTAYECEAESALDYVPIGK</sequence>
<dbReference type="PANTHER" id="PTHR44845:SF7">
    <property type="entry name" value="PLIPASTATIN SYNTHASE SUBUNIT D"/>
    <property type="match status" value="1"/>
</dbReference>
<evidence type="ECO:0000259" key="3">
    <source>
        <dbReference type="Pfam" id="PF00501"/>
    </source>
</evidence>
<feature type="domain" description="AMP-dependent synthetase/ligase" evidence="3">
    <location>
        <begin position="2"/>
        <end position="275"/>
    </location>
</feature>
<keyword evidence="1" id="KW-0596">Phosphopantetheine</keyword>
<feature type="non-terminal residue" evidence="4">
    <location>
        <position position="286"/>
    </location>
</feature>
<keyword evidence="2" id="KW-0597">Phosphoprotein</keyword>
<proteinExistence type="predicted"/>
<dbReference type="PRINTS" id="PR00154">
    <property type="entry name" value="AMPBINDING"/>
</dbReference>
<gene>
    <name evidence="4" type="ORF">ACFO1S_15235</name>
</gene>
<dbReference type="InterPro" id="IPR020459">
    <property type="entry name" value="AMP-binding"/>
</dbReference>
<evidence type="ECO:0000256" key="2">
    <source>
        <dbReference type="ARBA" id="ARBA00022553"/>
    </source>
</evidence>
<accession>A0ABV8SEI5</accession>
<organism evidence="4 5">
    <name type="scientific">Cohnella boryungensis</name>
    <dbReference type="NCBI Taxonomy" id="768479"/>
    <lineage>
        <taxon>Bacteria</taxon>
        <taxon>Bacillati</taxon>
        <taxon>Bacillota</taxon>
        <taxon>Bacilli</taxon>
        <taxon>Bacillales</taxon>
        <taxon>Paenibacillaceae</taxon>
        <taxon>Cohnella</taxon>
    </lineage>
</organism>
<dbReference type="InterPro" id="IPR000873">
    <property type="entry name" value="AMP-dep_synth/lig_dom"/>
</dbReference>
<feature type="non-terminal residue" evidence="4">
    <location>
        <position position="1"/>
    </location>
</feature>